<proteinExistence type="predicted"/>
<gene>
    <name evidence="2" type="ORF">OEZ71_05680</name>
</gene>
<keyword evidence="3" id="KW-1185">Reference proteome</keyword>
<organism evidence="2 3">
    <name type="scientific">Albidovulum litorale</name>
    <dbReference type="NCBI Taxonomy" id="2984134"/>
    <lineage>
        <taxon>Bacteria</taxon>
        <taxon>Pseudomonadati</taxon>
        <taxon>Pseudomonadota</taxon>
        <taxon>Alphaproteobacteria</taxon>
        <taxon>Rhodobacterales</taxon>
        <taxon>Paracoccaceae</taxon>
        <taxon>Albidovulum</taxon>
    </lineage>
</organism>
<evidence type="ECO:0000256" key="1">
    <source>
        <dbReference type="SAM" id="MobiDB-lite"/>
    </source>
</evidence>
<reference evidence="2 3" key="1">
    <citation type="submission" date="2022-10" db="EMBL/GenBank/DDBJ databases">
        <title>Defluviimonas sp. nov., isolated from ocean surface sediments.</title>
        <authorList>
            <person name="He W."/>
            <person name="Wang L."/>
            <person name="Zhang D.-F."/>
        </authorList>
    </citation>
    <scope>NUCLEOTIDE SEQUENCE [LARGE SCALE GENOMIC DNA]</scope>
    <source>
        <strain evidence="2 3">WL0050</strain>
    </source>
</reference>
<protein>
    <submittedName>
        <fullName evidence="2">Uncharacterized protein</fullName>
    </submittedName>
</protein>
<dbReference type="RefSeq" id="WP_263738939.1">
    <property type="nucleotide sequence ID" value="NZ_JAOWKZ010000001.1"/>
</dbReference>
<evidence type="ECO:0000313" key="2">
    <source>
        <dbReference type="EMBL" id="MCV2871780.1"/>
    </source>
</evidence>
<feature type="compositionally biased region" description="Low complexity" evidence="1">
    <location>
        <begin position="343"/>
        <end position="361"/>
    </location>
</feature>
<evidence type="ECO:0000313" key="3">
    <source>
        <dbReference type="Proteomes" id="UP001652564"/>
    </source>
</evidence>
<feature type="region of interest" description="Disordered" evidence="1">
    <location>
        <begin position="341"/>
        <end position="361"/>
    </location>
</feature>
<comment type="caution">
    <text evidence="2">The sequence shown here is derived from an EMBL/GenBank/DDBJ whole genome shotgun (WGS) entry which is preliminary data.</text>
</comment>
<accession>A0ABT2ZL30</accession>
<sequence>MSKVFLGAFVALAVIAVGAVDYVNQARRAESTPGAFGATDYLKTISDRFGDHQAALAAETERNRLRGMDPRDHLPEAPEGWTRTDWDAGAEALFGGRYDLQKDDFAPDELKNDPVLKALSSAGKAMVDAQDASEVYVYQKPGAVIAMRLTRLAPEPGGFSGMAMQMAANNIEAMSGKNGYAIVKGVTYREELGLFGAQAMERDHKVITGQIGKELRVSVRSLAEDGDVLTLLNLIDYDRLNAMLTEPLPGIGSDAPVIAEEDQKAEAQRRVAEASRQQRIRARAADIDLQMAALEINRRHGRLDDEQYETAKARLEAASQALLDEAAAPQVVVEEKKAEVEPEAPQEIQQAAAKAPAAEAPATGGGGIMSMLSGLFGGGASKAEAAPQAEVKVNRGTFGNCSELGSAKRCTIGD</sequence>
<dbReference type="Proteomes" id="UP001652564">
    <property type="component" value="Unassembled WGS sequence"/>
</dbReference>
<dbReference type="EMBL" id="JAOWKZ010000001">
    <property type="protein sequence ID" value="MCV2871780.1"/>
    <property type="molecule type" value="Genomic_DNA"/>
</dbReference>
<name>A0ABT2ZL30_9RHOB</name>